<organism evidence="5 6">
    <name type="scientific">Eutrema salsugineum</name>
    <name type="common">Saltwater cress</name>
    <name type="synonym">Sisymbrium salsugineum</name>
    <dbReference type="NCBI Taxonomy" id="72664"/>
    <lineage>
        <taxon>Eukaryota</taxon>
        <taxon>Viridiplantae</taxon>
        <taxon>Streptophyta</taxon>
        <taxon>Embryophyta</taxon>
        <taxon>Tracheophyta</taxon>
        <taxon>Spermatophyta</taxon>
        <taxon>Magnoliopsida</taxon>
        <taxon>eudicotyledons</taxon>
        <taxon>Gunneridae</taxon>
        <taxon>Pentapetalae</taxon>
        <taxon>rosids</taxon>
        <taxon>malvids</taxon>
        <taxon>Brassicales</taxon>
        <taxon>Brassicaceae</taxon>
        <taxon>Eutremeae</taxon>
        <taxon>Eutrema</taxon>
    </lineage>
</organism>
<accession>V4M4N5</accession>
<proteinExistence type="inferred from homology"/>
<dbReference type="InterPro" id="IPR006501">
    <property type="entry name" value="Pectinesterase_inhib_dom"/>
</dbReference>
<evidence type="ECO:0000256" key="1">
    <source>
        <dbReference type="ARBA" id="ARBA00022729"/>
    </source>
</evidence>
<dbReference type="Gene3D" id="1.20.140.40">
    <property type="entry name" value="Invertase/pectin methylesterase inhibitor family protein"/>
    <property type="match status" value="1"/>
</dbReference>
<evidence type="ECO:0000256" key="3">
    <source>
        <dbReference type="ARBA" id="ARBA00038471"/>
    </source>
</evidence>
<dbReference type="Gramene" id="ESQ51189">
    <property type="protein sequence ID" value="ESQ51189"/>
    <property type="gene ID" value="EUTSA_v10017899mg"/>
</dbReference>
<gene>
    <name evidence="5" type="ORF">EUTSA_v10017899mg</name>
</gene>
<dbReference type="PANTHER" id="PTHR36710">
    <property type="entry name" value="PECTINESTERASE INHIBITOR-LIKE"/>
    <property type="match status" value="1"/>
</dbReference>
<dbReference type="AlphaFoldDB" id="V4M4N5"/>
<feature type="chain" id="PRO_5004721975" description="Pectinesterase inhibitor domain-containing protein" evidence="4">
    <location>
        <begin position="30"/>
        <end position="142"/>
    </location>
</feature>
<name>V4M4N5_EUTSA</name>
<evidence type="ECO:0000256" key="2">
    <source>
        <dbReference type="ARBA" id="ARBA00023157"/>
    </source>
</evidence>
<dbReference type="EMBL" id="KI517385">
    <property type="protein sequence ID" value="ESQ51189.1"/>
    <property type="molecule type" value="Genomic_DNA"/>
</dbReference>
<dbReference type="InterPro" id="IPR052421">
    <property type="entry name" value="PCW_Enzyme_Inhibitor"/>
</dbReference>
<evidence type="ECO:0000313" key="6">
    <source>
        <dbReference type="Proteomes" id="UP000030689"/>
    </source>
</evidence>
<evidence type="ECO:0008006" key="7">
    <source>
        <dbReference type="Google" id="ProtNLM"/>
    </source>
</evidence>
<evidence type="ECO:0000256" key="4">
    <source>
        <dbReference type="SAM" id="SignalP"/>
    </source>
</evidence>
<dbReference type="InterPro" id="IPR035513">
    <property type="entry name" value="Invertase/methylesterase_inhib"/>
</dbReference>
<dbReference type="KEGG" id="eus:EUTSA_v10017899mg"/>
<sequence>MATTMFIKHITFLFSLLLFLILVFPAANAMKMNDVNTFCKETADVDFCLKYIGTDKRIVAARDLYDVLLIALYQSKIQITNAVKELNRVRPKFSATGGSVFVRECEDEWKKHGPIQKSPVTFYNNNVAKMSSIIRKIIDKLY</sequence>
<evidence type="ECO:0000313" key="5">
    <source>
        <dbReference type="EMBL" id="ESQ51189.1"/>
    </source>
</evidence>
<dbReference type="SUPFAM" id="SSF101148">
    <property type="entry name" value="Plant invertase/pectin methylesterase inhibitor"/>
    <property type="match status" value="1"/>
</dbReference>
<dbReference type="PANTHER" id="PTHR36710:SF18">
    <property type="entry name" value="PECTINESTERASE INHIBITOR 5-RELATED"/>
    <property type="match status" value="1"/>
</dbReference>
<dbReference type="Proteomes" id="UP000030689">
    <property type="component" value="Unassembled WGS sequence"/>
</dbReference>
<keyword evidence="1 4" id="KW-0732">Signal</keyword>
<dbReference type="OMA" id="IAISQCQ"/>
<dbReference type="NCBIfam" id="TIGR01614">
    <property type="entry name" value="PME_inhib"/>
    <property type="match status" value="1"/>
</dbReference>
<dbReference type="GO" id="GO:0004857">
    <property type="term" value="F:enzyme inhibitor activity"/>
    <property type="evidence" value="ECO:0007669"/>
    <property type="project" value="InterPro"/>
</dbReference>
<keyword evidence="2" id="KW-1015">Disulfide bond</keyword>
<reference evidence="5 6" key="1">
    <citation type="journal article" date="2013" name="Front. Plant Sci.">
        <title>The Reference Genome of the Halophytic Plant Eutrema salsugineum.</title>
        <authorList>
            <person name="Yang R."/>
            <person name="Jarvis D.E."/>
            <person name="Chen H."/>
            <person name="Beilstein M.A."/>
            <person name="Grimwood J."/>
            <person name="Jenkins J."/>
            <person name="Shu S."/>
            <person name="Prochnik S."/>
            <person name="Xin M."/>
            <person name="Ma C."/>
            <person name="Schmutz J."/>
            <person name="Wing R.A."/>
            <person name="Mitchell-Olds T."/>
            <person name="Schumaker K.S."/>
            <person name="Wang X."/>
        </authorList>
    </citation>
    <scope>NUCLEOTIDE SEQUENCE [LARGE SCALE GENOMIC DNA]</scope>
</reference>
<protein>
    <recommendedName>
        <fullName evidence="7">Pectinesterase inhibitor domain-containing protein</fullName>
    </recommendedName>
</protein>
<feature type="signal peptide" evidence="4">
    <location>
        <begin position="1"/>
        <end position="29"/>
    </location>
</feature>
<keyword evidence="6" id="KW-1185">Reference proteome</keyword>
<comment type="similarity">
    <text evidence="3">Belongs to the PMEI family.</text>
</comment>